<protein>
    <submittedName>
        <fullName evidence="3">Uncharacterized protein</fullName>
    </submittedName>
</protein>
<feature type="signal peptide" evidence="2">
    <location>
        <begin position="1"/>
        <end position="19"/>
    </location>
</feature>
<accession>A0A422P004</accession>
<feature type="compositionally biased region" description="Basic residues" evidence="1">
    <location>
        <begin position="259"/>
        <end position="271"/>
    </location>
</feature>
<dbReference type="EMBL" id="MKGL01000023">
    <property type="protein sequence ID" value="RNF11015.1"/>
    <property type="molecule type" value="Genomic_DNA"/>
</dbReference>
<feature type="region of interest" description="Disordered" evidence="1">
    <location>
        <begin position="252"/>
        <end position="295"/>
    </location>
</feature>
<keyword evidence="2" id="KW-0732">Signal</keyword>
<name>A0A422P004_TRYRA</name>
<organism evidence="3 4">
    <name type="scientific">Trypanosoma rangeli</name>
    <dbReference type="NCBI Taxonomy" id="5698"/>
    <lineage>
        <taxon>Eukaryota</taxon>
        <taxon>Discoba</taxon>
        <taxon>Euglenozoa</taxon>
        <taxon>Kinetoplastea</taxon>
        <taxon>Metakinetoplastina</taxon>
        <taxon>Trypanosomatida</taxon>
        <taxon>Trypanosomatidae</taxon>
        <taxon>Trypanosoma</taxon>
        <taxon>Herpetosoma</taxon>
    </lineage>
</organism>
<comment type="caution">
    <text evidence="3">The sequence shown here is derived from an EMBL/GenBank/DDBJ whole genome shotgun (WGS) entry which is preliminary data.</text>
</comment>
<dbReference type="VEuPathDB" id="TriTrypDB:TRSC58_06863"/>
<evidence type="ECO:0000256" key="1">
    <source>
        <dbReference type="SAM" id="MobiDB-lite"/>
    </source>
</evidence>
<sequence>MYILLLLCCLCAALLHGEAAVVRYEMETVRAEVVDFLPADHWAQYDETAFERGRGSFVSRYNDAPYFEALNISSPFFSRDSVRWHVSSDGFLAPTPSPLCDFFCLDSAPDTLYGYYQFGSAIYDGGGDWPMIGLYVADLNPSAARLSPSVRVHGVAGADGGSGYERVTVEYRDVPLTVCAAAVGTETLTAQVEVWANGTIVMRYRRIPACGSASVGLVLSKQERTVVTDVPRPGGIVAIRYEPSWTGVLRLSSGPAPGRRSRAGGARRRGGAWRGRSPTASARAEAFGRFRPPRR</sequence>
<reference evidence="3 4" key="1">
    <citation type="journal article" date="2018" name="BMC Genomics">
        <title>Genomic comparison of Trypanosoma conorhini and Trypanosoma rangeli to Trypanosoma cruzi strains of high and low virulence.</title>
        <authorList>
            <person name="Bradwell K.R."/>
            <person name="Koparde V.N."/>
            <person name="Matveyev A.V."/>
            <person name="Serrano M.G."/>
            <person name="Alves J.M."/>
            <person name="Parikh H."/>
            <person name="Huang B."/>
            <person name="Lee V."/>
            <person name="Espinosa-Alvarez O."/>
            <person name="Ortiz P.A."/>
            <person name="Costa-Martins A.G."/>
            <person name="Teixeira M.M."/>
            <person name="Buck G.A."/>
        </authorList>
    </citation>
    <scope>NUCLEOTIDE SEQUENCE [LARGE SCALE GENOMIC DNA]</scope>
    <source>
        <strain evidence="3 4">AM80</strain>
    </source>
</reference>
<evidence type="ECO:0000313" key="3">
    <source>
        <dbReference type="EMBL" id="RNF11015.1"/>
    </source>
</evidence>
<dbReference type="OrthoDB" id="18487at2759"/>
<keyword evidence="4" id="KW-1185">Reference proteome</keyword>
<gene>
    <name evidence="3" type="ORF">TraAM80_01142</name>
</gene>
<dbReference type="RefSeq" id="XP_029241909.1">
    <property type="nucleotide sequence ID" value="XM_029378195.1"/>
</dbReference>
<evidence type="ECO:0000313" key="4">
    <source>
        <dbReference type="Proteomes" id="UP000283634"/>
    </source>
</evidence>
<evidence type="ECO:0000256" key="2">
    <source>
        <dbReference type="SAM" id="SignalP"/>
    </source>
</evidence>
<feature type="chain" id="PRO_5019456167" evidence="2">
    <location>
        <begin position="20"/>
        <end position="295"/>
    </location>
</feature>
<proteinExistence type="predicted"/>
<dbReference type="GeneID" id="40325075"/>
<dbReference type="AlphaFoldDB" id="A0A422P004"/>
<dbReference type="Proteomes" id="UP000283634">
    <property type="component" value="Unassembled WGS sequence"/>
</dbReference>